<dbReference type="Gene3D" id="3.30.420.40">
    <property type="match status" value="2"/>
</dbReference>
<name>A0A511W4R7_9BACI</name>
<comment type="caution">
    <text evidence="2">The sequence shown here is derived from an EMBL/GenBank/DDBJ whole genome shotgun (WGS) entry which is preliminary data.</text>
</comment>
<evidence type="ECO:0000313" key="3">
    <source>
        <dbReference type="Proteomes" id="UP000321440"/>
    </source>
</evidence>
<gene>
    <name evidence="2" type="primary">xylR_2</name>
    <name evidence="2" type="ORF">AHA02nite_18360</name>
</gene>
<dbReference type="PANTHER" id="PTHR18964:SF149">
    <property type="entry name" value="BIFUNCTIONAL UDP-N-ACETYLGLUCOSAMINE 2-EPIMERASE_N-ACETYLMANNOSAMINE KINASE"/>
    <property type="match status" value="1"/>
</dbReference>
<accession>A0A511W4R7</accession>
<dbReference type="InterPro" id="IPR043129">
    <property type="entry name" value="ATPase_NBD"/>
</dbReference>
<evidence type="ECO:0000313" key="2">
    <source>
        <dbReference type="EMBL" id="GEN46060.1"/>
    </source>
</evidence>
<comment type="similarity">
    <text evidence="1">Belongs to the ROK (NagC/XylR) family.</text>
</comment>
<dbReference type="EMBL" id="BJYA01000012">
    <property type="protein sequence ID" value="GEN46060.1"/>
    <property type="molecule type" value="Genomic_DNA"/>
</dbReference>
<dbReference type="SUPFAM" id="SSF53067">
    <property type="entry name" value="Actin-like ATPase domain"/>
    <property type="match status" value="1"/>
</dbReference>
<dbReference type="AlphaFoldDB" id="A0A511W4R7"/>
<evidence type="ECO:0000256" key="1">
    <source>
        <dbReference type="ARBA" id="ARBA00006479"/>
    </source>
</evidence>
<organism evidence="2 3">
    <name type="scientific">Alkalibacillus haloalkaliphilus</name>
    <dbReference type="NCBI Taxonomy" id="94136"/>
    <lineage>
        <taxon>Bacteria</taxon>
        <taxon>Bacillati</taxon>
        <taxon>Bacillota</taxon>
        <taxon>Bacilli</taxon>
        <taxon>Bacillales</taxon>
        <taxon>Bacillaceae</taxon>
        <taxon>Alkalibacillus</taxon>
    </lineage>
</organism>
<dbReference type="Pfam" id="PF00480">
    <property type="entry name" value="ROK"/>
    <property type="match status" value="1"/>
</dbReference>
<dbReference type="PROSITE" id="PS01125">
    <property type="entry name" value="ROK"/>
    <property type="match status" value="1"/>
</dbReference>
<dbReference type="InterPro" id="IPR049874">
    <property type="entry name" value="ROK_cs"/>
</dbReference>
<sequence length="309" mass="33997">MGIDIGVNYILAVVTDLQGNIHNEQFTKIGNLTFEETLNETYSIIDELIVSLPKSPYGVIGIGIGVPGLVKNGRVLMAPNISWKNVDLKKLVEEKYNTPVVIQNEANAGAYGEKKFGAGKPYNDIVYISIGIGIGAGFILNGKLHEGHNGLTGEVGHMTINMNGPLCNCGNKGCWELYASEQSLINMALEYNIIKGNPEEKTLEWLISLAENENEQALKIINKLSDYILVGLNNIINSYNPEQIIIGNRLATLQNWLEEPLKQNISTHPLVSHQKDLQLHFSMLEKKSAALGVSAFVTDSFFSKNQLTN</sequence>
<dbReference type="InterPro" id="IPR000600">
    <property type="entry name" value="ROK"/>
</dbReference>
<dbReference type="CDD" id="cd24076">
    <property type="entry name" value="ASKHA_ATPase_ROK_BsXylR-like"/>
    <property type="match status" value="1"/>
</dbReference>
<proteinExistence type="inferred from homology"/>
<protein>
    <submittedName>
        <fullName evidence="2">Xylose repressor</fullName>
    </submittedName>
</protein>
<keyword evidence="3" id="KW-1185">Reference proteome</keyword>
<dbReference type="PANTHER" id="PTHR18964">
    <property type="entry name" value="ROK (REPRESSOR, ORF, KINASE) FAMILY"/>
    <property type="match status" value="1"/>
</dbReference>
<reference evidence="2 3" key="1">
    <citation type="submission" date="2019-07" db="EMBL/GenBank/DDBJ databases">
        <title>Whole genome shotgun sequence of Alkalibacillus haloalkaliphilus NBRC 103110.</title>
        <authorList>
            <person name="Hosoyama A."/>
            <person name="Uohara A."/>
            <person name="Ohji S."/>
            <person name="Ichikawa N."/>
        </authorList>
    </citation>
    <scope>NUCLEOTIDE SEQUENCE [LARGE SCALE GENOMIC DNA]</scope>
    <source>
        <strain evidence="2 3">NBRC 103110</strain>
    </source>
</reference>
<dbReference type="Proteomes" id="UP000321440">
    <property type="component" value="Unassembled WGS sequence"/>
</dbReference>